<evidence type="ECO:0000313" key="3">
    <source>
        <dbReference type="Proteomes" id="UP000694520"/>
    </source>
</evidence>
<keyword evidence="3" id="KW-1185">Reference proteome</keyword>
<evidence type="ECO:0000313" key="2">
    <source>
        <dbReference type="Ensembl" id="ENSBGRP00000028978.1"/>
    </source>
</evidence>
<reference evidence="2" key="1">
    <citation type="submission" date="2019-05" db="EMBL/GenBank/DDBJ databases">
        <authorList>
            <person name="Zhang S."/>
            <person name="Liu J."/>
        </authorList>
    </citation>
    <scope>NUCLEOTIDE SEQUENCE [LARGE SCALE GENOMIC DNA]</scope>
</reference>
<dbReference type="Ensembl" id="ENSBGRT00000033556.1">
    <property type="protein sequence ID" value="ENSBGRP00000028978.1"/>
    <property type="gene ID" value="ENSBGRG00000018347.1"/>
</dbReference>
<dbReference type="Proteomes" id="UP000694520">
    <property type="component" value="Chromosome 8"/>
</dbReference>
<organism evidence="2 3">
    <name type="scientific">Bos mutus grunniens</name>
    <name type="common">Wild yak</name>
    <name type="synonym">Bos grunniens</name>
    <dbReference type="NCBI Taxonomy" id="30521"/>
    <lineage>
        <taxon>Eukaryota</taxon>
        <taxon>Metazoa</taxon>
        <taxon>Chordata</taxon>
        <taxon>Craniata</taxon>
        <taxon>Vertebrata</taxon>
        <taxon>Euteleostomi</taxon>
        <taxon>Mammalia</taxon>
        <taxon>Eutheria</taxon>
        <taxon>Laurasiatheria</taxon>
        <taxon>Artiodactyla</taxon>
        <taxon>Ruminantia</taxon>
        <taxon>Pecora</taxon>
        <taxon>Bovidae</taxon>
        <taxon>Bovinae</taxon>
        <taxon>Bos</taxon>
    </lineage>
</organism>
<proteinExistence type="predicted"/>
<evidence type="ECO:0000256" key="1">
    <source>
        <dbReference type="SAM" id="MobiDB-lite"/>
    </source>
</evidence>
<feature type="region of interest" description="Disordered" evidence="1">
    <location>
        <begin position="1"/>
        <end position="23"/>
    </location>
</feature>
<reference evidence="2" key="3">
    <citation type="submission" date="2025-09" db="UniProtKB">
        <authorList>
            <consortium name="Ensembl"/>
        </authorList>
    </citation>
    <scope>IDENTIFICATION</scope>
</reference>
<sequence length="268" mass="28542">MELRRDAKAGSPEQEPPWQALPVLSEQQSGAVELVLAYAAPVLDKSQTSRLLKEVSAVHPLPAQPHLKRVRPSPDPGRPHSLPAPCCTLPWCALTWWLEARAAVPTTWRPTLPAPSRRLSAPALCASWTKTRTGCPTCAPAMTCTSPASPAPCAPWPWSTLGCGVSFMGRPRLTVHSVPASACMPGLTSTTASRPSAASWRPSAANWTPTGWTPRHRCWPGPSLAFLTSPGAFARSQLMDTHAISAGTWGASLSGHGLPQSWAEWGSS</sequence>
<protein>
    <submittedName>
        <fullName evidence="2">Uncharacterized protein</fullName>
    </submittedName>
</protein>
<name>A0A8B9Y2S1_BOSMU</name>
<accession>A0A8B9Y2S1</accession>
<dbReference type="AlphaFoldDB" id="A0A8B9Y2S1"/>
<dbReference type="SMR" id="A0A8B9Y2S1"/>
<reference evidence="2" key="2">
    <citation type="submission" date="2025-08" db="UniProtKB">
        <authorList>
            <consortium name="Ensembl"/>
        </authorList>
    </citation>
    <scope>IDENTIFICATION</scope>
</reference>